<organism evidence="6 7">
    <name type="scientific">Dipteronia dyeriana</name>
    <dbReference type="NCBI Taxonomy" id="168575"/>
    <lineage>
        <taxon>Eukaryota</taxon>
        <taxon>Viridiplantae</taxon>
        <taxon>Streptophyta</taxon>
        <taxon>Embryophyta</taxon>
        <taxon>Tracheophyta</taxon>
        <taxon>Spermatophyta</taxon>
        <taxon>Magnoliopsida</taxon>
        <taxon>eudicotyledons</taxon>
        <taxon>Gunneridae</taxon>
        <taxon>Pentapetalae</taxon>
        <taxon>rosids</taxon>
        <taxon>malvids</taxon>
        <taxon>Sapindales</taxon>
        <taxon>Sapindaceae</taxon>
        <taxon>Hippocastanoideae</taxon>
        <taxon>Acereae</taxon>
        <taxon>Dipteronia</taxon>
    </lineage>
</organism>
<feature type="domain" description="Ubiquitin-like protease family profile" evidence="5">
    <location>
        <begin position="267"/>
        <end position="469"/>
    </location>
</feature>
<reference evidence="6" key="1">
    <citation type="journal article" date="2023" name="Plant J.">
        <title>Genome sequences and population genomics provide insights into the demographic history, inbreeding, and mutation load of two 'living fossil' tree species of Dipteronia.</title>
        <authorList>
            <person name="Feng Y."/>
            <person name="Comes H.P."/>
            <person name="Chen J."/>
            <person name="Zhu S."/>
            <person name="Lu R."/>
            <person name="Zhang X."/>
            <person name="Li P."/>
            <person name="Qiu J."/>
            <person name="Olsen K.M."/>
            <person name="Qiu Y."/>
        </authorList>
    </citation>
    <scope>NUCLEOTIDE SEQUENCE</scope>
    <source>
        <strain evidence="6">KIB01</strain>
    </source>
</reference>
<dbReference type="GO" id="GO:0008234">
    <property type="term" value="F:cysteine-type peptidase activity"/>
    <property type="evidence" value="ECO:0007669"/>
    <property type="project" value="InterPro"/>
</dbReference>
<evidence type="ECO:0000256" key="3">
    <source>
        <dbReference type="ARBA" id="ARBA00022801"/>
    </source>
</evidence>
<keyword evidence="3" id="KW-0378">Hydrolase</keyword>
<evidence type="ECO:0000256" key="4">
    <source>
        <dbReference type="SAM" id="MobiDB-lite"/>
    </source>
</evidence>
<dbReference type="SUPFAM" id="SSF54001">
    <property type="entry name" value="Cysteine proteinases"/>
    <property type="match status" value="1"/>
</dbReference>
<dbReference type="Pfam" id="PF02902">
    <property type="entry name" value="Peptidase_C48"/>
    <property type="match status" value="1"/>
</dbReference>
<evidence type="ECO:0000256" key="1">
    <source>
        <dbReference type="ARBA" id="ARBA00005234"/>
    </source>
</evidence>
<feature type="compositionally biased region" description="Polar residues" evidence="4">
    <location>
        <begin position="124"/>
        <end position="134"/>
    </location>
</feature>
<dbReference type="GO" id="GO:0006508">
    <property type="term" value="P:proteolysis"/>
    <property type="evidence" value="ECO:0007669"/>
    <property type="project" value="UniProtKB-KW"/>
</dbReference>
<proteinExistence type="inferred from homology"/>
<evidence type="ECO:0000259" key="5">
    <source>
        <dbReference type="PROSITE" id="PS50600"/>
    </source>
</evidence>
<accession>A0AAE0CT67</accession>
<feature type="compositionally biased region" description="Polar residues" evidence="4">
    <location>
        <begin position="142"/>
        <end position="154"/>
    </location>
</feature>
<sequence>MEAIPVMRHKLGHYLGSGYPRFKNFDFITKASKMWETWLEMELEGKLTGRQELTPTKRESKQDYWVDVDVDMSIGPQFEPSVLIGANEGVAEPLGNNVGKKRKRRYKGPDVPAQRRQRMPLKKATSSRQLTQHDSPPPFPQESVTSLHHTPSASISSLKKLIREIVVEEIAKLRSEGFQHVERFQSNHDCMNEQDHGDIDNEDLFDTNWNMEYNGDRLGKNGDTQPGTSKTVPNQAPQKQYPNQSSLKPPHHSDLSPHKHRNVGIETCVTQTFFKTLEDPNEWLSNEHVDAYINVLYKRKNDLSAGEHFSKHDAVLDCNFFSDLHERLARRFVSAKFEVLVDWISYAIGEQPLWSTHWANVEMILVPCRVDNGHWVLGKVNLLTWVITIYDSVTYLKPTDDKFREEQVLPLWRLFPLICNQSGYYEVSKSAPRKPLDCMKAVRLSLRQFPQQHDGTSCGIFMLQGIENIMRNKDQQ</sequence>
<dbReference type="Gene3D" id="3.40.395.10">
    <property type="entry name" value="Adenoviral Proteinase, Chain A"/>
    <property type="match status" value="1"/>
</dbReference>
<feature type="region of interest" description="Disordered" evidence="4">
    <location>
        <begin position="210"/>
        <end position="261"/>
    </location>
</feature>
<dbReference type="InterPro" id="IPR003653">
    <property type="entry name" value="Peptidase_C48_C"/>
</dbReference>
<comment type="caution">
    <text evidence="6">The sequence shown here is derived from an EMBL/GenBank/DDBJ whole genome shotgun (WGS) entry which is preliminary data.</text>
</comment>
<keyword evidence="7" id="KW-1185">Reference proteome</keyword>
<evidence type="ECO:0000313" key="7">
    <source>
        <dbReference type="Proteomes" id="UP001280121"/>
    </source>
</evidence>
<comment type="similarity">
    <text evidence="1">Belongs to the peptidase C48 family.</text>
</comment>
<protein>
    <recommendedName>
        <fullName evidence="5">Ubiquitin-like protease family profile domain-containing protein</fullName>
    </recommendedName>
</protein>
<name>A0AAE0CT67_9ROSI</name>
<evidence type="ECO:0000256" key="2">
    <source>
        <dbReference type="ARBA" id="ARBA00022670"/>
    </source>
</evidence>
<dbReference type="PROSITE" id="PS50600">
    <property type="entry name" value="ULP_PROTEASE"/>
    <property type="match status" value="1"/>
</dbReference>
<dbReference type="InterPro" id="IPR038765">
    <property type="entry name" value="Papain-like_cys_pep_sf"/>
</dbReference>
<evidence type="ECO:0000313" key="6">
    <source>
        <dbReference type="EMBL" id="KAK2662725.1"/>
    </source>
</evidence>
<dbReference type="AlphaFoldDB" id="A0AAE0CT67"/>
<dbReference type="Proteomes" id="UP001280121">
    <property type="component" value="Unassembled WGS sequence"/>
</dbReference>
<dbReference type="EMBL" id="JANJYI010000001">
    <property type="protein sequence ID" value="KAK2662725.1"/>
    <property type="molecule type" value="Genomic_DNA"/>
</dbReference>
<feature type="region of interest" description="Disordered" evidence="4">
    <location>
        <begin position="91"/>
        <end position="154"/>
    </location>
</feature>
<keyword evidence="2" id="KW-0645">Protease</keyword>
<gene>
    <name evidence="6" type="ORF">Ddye_001299</name>
</gene>
<feature type="compositionally biased region" description="Polar residues" evidence="4">
    <location>
        <begin position="222"/>
        <end position="247"/>
    </location>
</feature>